<evidence type="ECO:0000313" key="1">
    <source>
        <dbReference type="EMBL" id="KUG52071.1"/>
    </source>
</evidence>
<dbReference type="EMBL" id="LQBK01000040">
    <property type="protein sequence ID" value="KUG52071.1"/>
    <property type="molecule type" value="Genomic_DNA"/>
</dbReference>
<dbReference type="AlphaFoldDB" id="A0A0W8I3B9"/>
<reference evidence="2" key="1">
    <citation type="submission" date="2015-12" db="EMBL/GenBank/DDBJ databases">
        <authorList>
            <person name="Nair G.R."/>
            <person name="Kaur G."/>
            <person name="Mayilraj S."/>
        </authorList>
    </citation>
    <scope>NUCLEOTIDE SEQUENCE [LARGE SCALE GENOMIC DNA]</scope>
    <source>
        <strain evidence="2">CD08_4</strain>
    </source>
</reference>
<organism evidence="1 2">
    <name type="scientific">Kocuria rosea subsp. polaris</name>
    <dbReference type="NCBI Taxonomy" id="136273"/>
    <lineage>
        <taxon>Bacteria</taxon>
        <taxon>Bacillati</taxon>
        <taxon>Actinomycetota</taxon>
        <taxon>Actinomycetes</taxon>
        <taxon>Micrococcales</taxon>
        <taxon>Micrococcaceae</taxon>
        <taxon>Kocuria</taxon>
    </lineage>
</organism>
<dbReference type="Proteomes" id="UP000053512">
    <property type="component" value="Unassembled WGS sequence"/>
</dbReference>
<gene>
    <name evidence="1" type="ORF">AVL61_06870</name>
</gene>
<comment type="caution">
    <text evidence="1">The sequence shown here is derived from an EMBL/GenBank/DDBJ whole genome shotgun (WGS) entry which is preliminary data.</text>
</comment>
<name>A0A0W8I3B9_KOCRO</name>
<sequence length="67" mass="7230">MCTWAAAVISRASCQLERTSPPLPRACWKARRFAGSFTTSCQASTGSPPTCSLAARYISRSTPRTYG</sequence>
<proteinExistence type="predicted"/>
<accession>A0A0W8I3B9</accession>
<protein>
    <submittedName>
        <fullName evidence="1">Uncharacterized protein</fullName>
    </submittedName>
</protein>
<evidence type="ECO:0000313" key="2">
    <source>
        <dbReference type="Proteomes" id="UP000053512"/>
    </source>
</evidence>